<evidence type="ECO:0000256" key="1">
    <source>
        <dbReference type="ARBA" id="ARBA00022679"/>
    </source>
</evidence>
<keyword evidence="3" id="KW-0902">Two-component regulatory system</keyword>
<dbReference type="Proteomes" id="UP000029223">
    <property type="component" value="Unassembled WGS sequence"/>
</dbReference>
<dbReference type="InterPro" id="IPR036890">
    <property type="entry name" value="HATPase_C_sf"/>
</dbReference>
<dbReference type="CDD" id="cd16917">
    <property type="entry name" value="HATPase_UhpB-NarQ-NarX-like"/>
    <property type="match status" value="1"/>
</dbReference>
<evidence type="ECO:0000259" key="4">
    <source>
        <dbReference type="Pfam" id="PF02518"/>
    </source>
</evidence>
<accession>A0ABQ0JMX5</accession>
<reference evidence="6" key="1">
    <citation type="submission" date="2014-09" db="EMBL/GenBank/DDBJ databases">
        <title>Vibrio variabilis JCM 19239. (C206) whole genome shotgun sequence.</title>
        <authorList>
            <person name="Sawabe T."/>
            <person name="Meirelles P."/>
            <person name="Nakanishi M."/>
            <person name="Sayaka M."/>
            <person name="Hattori M."/>
            <person name="Ohkuma M."/>
        </authorList>
    </citation>
    <scope>NUCLEOTIDE SEQUENCE [LARGE SCALE GENOMIC DNA]</scope>
    <source>
        <strain evidence="6">JCM 19239</strain>
    </source>
</reference>
<organism evidence="5 6">
    <name type="scientific">Vibrio variabilis</name>
    <dbReference type="NCBI Taxonomy" id="990271"/>
    <lineage>
        <taxon>Bacteria</taxon>
        <taxon>Pseudomonadati</taxon>
        <taxon>Pseudomonadota</taxon>
        <taxon>Gammaproteobacteria</taxon>
        <taxon>Vibrionales</taxon>
        <taxon>Vibrionaceae</taxon>
        <taxon>Vibrio</taxon>
    </lineage>
</organism>
<keyword evidence="2 5" id="KW-0418">Kinase</keyword>
<dbReference type="PANTHER" id="PTHR24421:SF59">
    <property type="entry name" value="OXYGEN SENSOR HISTIDINE KINASE NREB"/>
    <property type="match status" value="1"/>
</dbReference>
<dbReference type="InterPro" id="IPR050482">
    <property type="entry name" value="Sensor_HK_TwoCompSys"/>
</dbReference>
<dbReference type="Pfam" id="PF02518">
    <property type="entry name" value="HATPase_c"/>
    <property type="match status" value="1"/>
</dbReference>
<keyword evidence="6" id="KW-1185">Reference proteome</keyword>
<dbReference type="Gene3D" id="3.30.565.10">
    <property type="entry name" value="Histidine kinase-like ATPase, C-terminal domain"/>
    <property type="match status" value="1"/>
</dbReference>
<feature type="domain" description="Histidine kinase/HSP90-like ATPase" evidence="4">
    <location>
        <begin position="20"/>
        <end position="67"/>
    </location>
</feature>
<reference evidence="6" key="2">
    <citation type="submission" date="2014-09" db="EMBL/GenBank/DDBJ databases">
        <authorList>
            <consortium name="NBRP consortium"/>
            <person name="Sawabe T."/>
            <person name="Meirelles P."/>
            <person name="Nakanishi M."/>
            <person name="Sayaka M."/>
            <person name="Hattori M."/>
            <person name="Ohkuma M."/>
        </authorList>
    </citation>
    <scope>NUCLEOTIDE SEQUENCE [LARGE SCALE GENOMIC DNA]</scope>
    <source>
        <strain evidence="6">JCM 19239</strain>
    </source>
</reference>
<name>A0ABQ0JMX5_9VIBR</name>
<dbReference type="SUPFAM" id="SSF55874">
    <property type="entry name" value="ATPase domain of HSP90 chaperone/DNA topoisomerase II/histidine kinase"/>
    <property type="match status" value="1"/>
</dbReference>
<gene>
    <name evidence="5" type="ORF">JCM19239_2529</name>
</gene>
<dbReference type="InterPro" id="IPR003594">
    <property type="entry name" value="HATPase_dom"/>
</dbReference>
<dbReference type="GO" id="GO:0016301">
    <property type="term" value="F:kinase activity"/>
    <property type="evidence" value="ECO:0007669"/>
    <property type="project" value="UniProtKB-KW"/>
</dbReference>
<evidence type="ECO:0000313" key="6">
    <source>
        <dbReference type="Proteomes" id="UP000029223"/>
    </source>
</evidence>
<keyword evidence="1" id="KW-0808">Transferase</keyword>
<evidence type="ECO:0000256" key="2">
    <source>
        <dbReference type="ARBA" id="ARBA00022777"/>
    </source>
</evidence>
<dbReference type="PANTHER" id="PTHR24421">
    <property type="entry name" value="NITRATE/NITRITE SENSOR PROTEIN NARX-RELATED"/>
    <property type="match status" value="1"/>
</dbReference>
<evidence type="ECO:0000313" key="5">
    <source>
        <dbReference type="EMBL" id="GAL30113.1"/>
    </source>
</evidence>
<proteinExistence type="predicted"/>
<sequence length="70" mass="7678">MANTELVLDTKTPKLKSEVATTLYRVVQESLNNIEKHANATNVTVFLKRFGDVLQLIVTDDGIGFDVGNA</sequence>
<protein>
    <submittedName>
        <fullName evidence="5">Sensor histidine kinase</fullName>
    </submittedName>
</protein>
<evidence type="ECO:0000256" key="3">
    <source>
        <dbReference type="ARBA" id="ARBA00023012"/>
    </source>
</evidence>
<dbReference type="EMBL" id="BBMS01000084">
    <property type="protein sequence ID" value="GAL30113.1"/>
    <property type="molecule type" value="Genomic_DNA"/>
</dbReference>
<comment type="caution">
    <text evidence="5">The sequence shown here is derived from an EMBL/GenBank/DDBJ whole genome shotgun (WGS) entry which is preliminary data.</text>
</comment>